<feature type="region of interest" description="Disordered" evidence="1">
    <location>
        <begin position="168"/>
        <end position="194"/>
    </location>
</feature>
<protein>
    <submittedName>
        <fullName evidence="2">Tetratricopeptide repeat protein</fullName>
    </submittedName>
</protein>
<dbReference type="Proteomes" id="UP000324383">
    <property type="component" value="Unassembled WGS sequence"/>
</dbReference>
<sequence length="292" mass="33480">MTSANLQEWIEHPEKLDRDTLYELRNMLARYPYFQTLRLLYLKNLYLLHDISFGTELRKSVLYAADRQKLFYLIEGGNFAIQPRKENIAAEEAVEEEPSVDRTLALIDAFLANAPEEITNQTGLPDYSTDYTAYLLQDEAAGEVAEPHHRLKGYELIDHFIENSEKDALLPMRGGTDNSSAGLSRNDSEPSADPEYDVTVHEKEIKSGNENVAVHKEVSTCAESIQDDRVEKEDEDDSCFTETLAKIYIKQQRYSKALEIIKKLSLKYPKKNAYFADQIRFLEKLIINANSK</sequence>
<name>A0A5D3EF70_9BACE</name>
<evidence type="ECO:0000256" key="1">
    <source>
        <dbReference type="SAM" id="MobiDB-lite"/>
    </source>
</evidence>
<accession>A0A5D3EF70</accession>
<gene>
    <name evidence="2" type="ORF">FNJ60_03260</name>
</gene>
<organism evidence="2 3">
    <name type="scientific">Bacteroides pyogenes</name>
    <dbReference type="NCBI Taxonomy" id="310300"/>
    <lineage>
        <taxon>Bacteria</taxon>
        <taxon>Pseudomonadati</taxon>
        <taxon>Bacteroidota</taxon>
        <taxon>Bacteroidia</taxon>
        <taxon>Bacteroidales</taxon>
        <taxon>Bacteroidaceae</taxon>
        <taxon>Bacteroides</taxon>
    </lineage>
</organism>
<comment type="caution">
    <text evidence="2">The sequence shown here is derived from an EMBL/GenBank/DDBJ whole genome shotgun (WGS) entry which is preliminary data.</text>
</comment>
<dbReference type="RefSeq" id="WP_148727021.1">
    <property type="nucleotide sequence ID" value="NZ_CP197398.1"/>
</dbReference>
<feature type="compositionally biased region" description="Polar residues" evidence="1">
    <location>
        <begin position="176"/>
        <end position="185"/>
    </location>
</feature>
<evidence type="ECO:0000313" key="3">
    <source>
        <dbReference type="Proteomes" id="UP000324383"/>
    </source>
</evidence>
<keyword evidence="3" id="KW-1185">Reference proteome</keyword>
<proteinExistence type="predicted"/>
<reference evidence="2 3" key="1">
    <citation type="submission" date="2019-07" db="EMBL/GenBank/DDBJ databases">
        <title>Draft Genome Sequences of Bacteroides pyogenes Strains Isolated from the Uterus Holstein Dairy Cows with Metritis.</title>
        <authorList>
            <person name="Cunha F."/>
            <person name="Galvao K.N."/>
            <person name="Jeon S.J."/>
            <person name="Jeong K.C."/>
        </authorList>
    </citation>
    <scope>NUCLEOTIDE SEQUENCE [LARGE SCALE GENOMIC DNA]</scope>
    <source>
        <strain evidence="2 3">KG-31</strain>
    </source>
</reference>
<dbReference type="EMBL" id="VKLW01000005">
    <property type="protein sequence ID" value="TYK34794.1"/>
    <property type="molecule type" value="Genomic_DNA"/>
</dbReference>
<evidence type="ECO:0000313" key="2">
    <source>
        <dbReference type="EMBL" id="TYK34794.1"/>
    </source>
</evidence>
<dbReference type="AlphaFoldDB" id="A0A5D3EF70"/>